<evidence type="ECO:0000256" key="3">
    <source>
        <dbReference type="SAM" id="MobiDB-lite"/>
    </source>
</evidence>
<dbReference type="InterPro" id="IPR027417">
    <property type="entry name" value="P-loop_NTPase"/>
</dbReference>
<dbReference type="InterPro" id="IPR050168">
    <property type="entry name" value="AAA_ATPase_domain"/>
</dbReference>
<feature type="domain" description="AAA+ ATPase" evidence="4">
    <location>
        <begin position="33"/>
        <end position="177"/>
    </location>
</feature>
<dbReference type="Pfam" id="PF17862">
    <property type="entry name" value="AAA_lid_3"/>
    <property type="match status" value="1"/>
</dbReference>
<dbReference type="InterPro" id="IPR003593">
    <property type="entry name" value="AAA+_ATPase"/>
</dbReference>
<dbReference type="AlphaFoldDB" id="A0A8J6CI63"/>
<evidence type="ECO:0000259" key="4">
    <source>
        <dbReference type="SMART" id="SM00382"/>
    </source>
</evidence>
<gene>
    <name evidence="5" type="ORF">KFE25_009441</name>
</gene>
<dbReference type="FunFam" id="3.40.50.300:FF:001921">
    <property type="entry name" value="AAA ATPase domain-containing protein"/>
    <property type="match status" value="1"/>
</dbReference>
<dbReference type="PANTHER" id="PTHR23077:SF171">
    <property type="entry name" value="NUCLEAR VALOSIN-CONTAINING PROTEIN-LIKE"/>
    <property type="match status" value="1"/>
</dbReference>
<dbReference type="GO" id="GO:0016887">
    <property type="term" value="F:ATP hydrolysis activity"/>
    <property type="evidence" value="ECO:0007669"/>
    <property type="project" value="InterPro"/>
</dbReference>
<evidence type="ECO:0000313" key="5">
    <source>
        <dbReference type="EMBL" id="KAG8471020.1"/>
    </source>
</evidence>
<feature type="region of interest" description="Disordered" evidence="3">
    <location>
        <begin position="237"/>
        <end position="262"/>
    </location>
</feature>
<dbReference type="OrthoDB" id="27435at2759"/>
<dbReference type="Gene3D" id="3.40.50.300">
    <property type="entry name" value="P-loop containing nucleotide triphosphate hydrolases"/>
    <property type="match status" value="2"/>
</dbReference>
<dbReference type="EMBL" id="JAGTXO010000001">
    <property type="protein sequence ID" value="KAG8471020.1"/>
    <property type="molecule type" value="Genomic_DNA"/>
</dbReference>
<dbReference type="Proteomes" id="UP000751190">
    <property type="component" value="Unassembled WGS sequence"/>
</dbReference>
<protein>
    <recommendedName>
        <fullName evidence="4">AAA+ ATPase domain-containing protein</fullName>
    </recommendedName>
</protein>
<proteinExistence type="predicted"/>
<dbReference type="SMART" id="SM00382">
    <property type="entry name" value="AAA"/>
    <property type="match status" value="2"/>
</dbReference>
<keyword evidence="2" id="KW-0067">ATP-binding</keyword>
<keyword evidence="6" id="KW-1185">Reference proteome</keyword>
<evidence type="ECO:0000256" key="1">
    <source>
        <dbReference type="ARBA" id="ARBA00022741"/>
    </source>
</evidence>
<dbReference type="InterPro" id="IPR041569">
    <property type="entry name" value="AAA_lid_3"/>
</dbReference>
<dbReference type="InterPro" id="IPR003959">
    <property type="entry name" value="ATPase_AAA_core"/>
</dbReference>
<feature type="domain" description="AAA+ ATPase" evidence="4">
    <location>
        <begin position="348"/>
        <end position="506"/>
    </location>
</feature>
<name>A0A8J6CI63_DIALT</name>
<sequence length="603" mass="60770">MAAGVRDAGFVGSADVVAQIVGRVRALDAPGERGAAFLVHGGAGTGKSTLASALARALPLASVVVRGREPGALEAAIEALELARLPARCAPRDVHGSTRALRLLLLDDVDALAPRDATSPERGAHLVARLCALLDGALARVGAPVFVIGLCSQPATVAPALCRSGRLHRQLALGLPSPAERAARAVLVAAPMLAAGLCREEDVRGAALGGHGLTIAEIDGAFARAAHAAARAHAPAARRAATAADGRHAAVSPPPARPPALGADALSGFVRMQRRGRLLQAHATDAVFGARPPSADGAADGTVNGAVGGALLPLDALPGLEAAAARLRRRVVLPVKSPHVLAAWRIRPSRGVLLYGPPGCGKSALAHAAAAESGANVLSVHAASLLGPIVGESEAAVRALFARARAAAPCVLVLDQLEALAPPRGSDASSEQTLDRTLSTLLSEMDGVGTSHLAPTGAALAAEPSEVAPEAELVIVIAVCQSRAALDAAILRPGRLDEHIAVGLPVESARAAILRAGTQRMPLSHDVDLAALARRTRGFSGAELLNLCREAGLGCVREEIGGGGDERGAVTAAHFEAAVARAHSIGGARESLDAGARAEPDGA</sequence>
<accession>A0A8J6CI63</accession>
<dbReference type="OMA" id="PRINHGS"/>
<reference evidence="5" key="1">
    <citation type="submission" date="2021-05" db="EMBL/GenBank/DDBJ databases">
        <title>The genome of the haptophyte Pavlova lutheri (Diacronema luteri, Pavlovales) - a model for lipid biosynthesis in eukaryotic algae.</title>
        <authorList>
            <person name="Hulatt C.J."/>
            <person name="Posewitz M.C."/>
        </authorList>
    </citation>
    <scope>NUCLEOTIDE SEQUENCE</scope>
    <source>
        <strain evidence="5">NIVA-4/92</strain>
    </source>
</reference>
<dbReference type="PANTHER" id="PTHR23077">
    <property type="entry name" value="AAA-FAMILY ATPASE"/>
    <property type="match status" value="1"/>
</dbReference>
<dbReference type="SUPFAM" id="SSF52540">
    <property type="entry name" value="P-loop containing nucleoside triphosphate hydrolases"/>
    <property type="match status" value="2"/>
</dbReference>
<evidence type="ECO:0000256" key="2">
    <source>
        <dbReference type="ARBA" id="ARBA00022840"/>
    </source>
</evidence>
<dbReference type="Gene3D" id="1.10.8.60">
    <property type="match status" value="1"/>
</dbReference>
<dbReference type="GO" id="GO:0005524">
    <property type="term" value="F:ATP binding"/>
    <property type="evidence" value="ECO:0007669"/>
    <property type="project" value="UniProtKB-KW"/>
</dbReference>
<comment type="caution">
    <text evidence="5">The sequence shown here is derived from an EMBL/GenBank/DDBJ whole genome shotgun (WGS) entry which is preliminary data.</text>
</comment>
<evidence type="ECO:0000313" key="6">
    <source>
        <dbReference type="Proteomes" id="UP000751190"/>
    </source>
</evidence>
<organism evidence="5 6">
    <name type="scientific">Diacronema lutheri</name>
    <name type="common">Unicellular marine alga</name>
    <name type="synonym">Monochrysis lutheri</name>
    <dbReference type="NCBI Taxonomy" id="2081491"/>
    <lineage>
        <taxon>Eukaryota</taxon>
        <taxon>Haptista</taxon>
        <taxon>Haptophyta</taxon>
        <taxon>Pavlovophyceae</taxon>
        <taxon>Pavlovales</taxon>
        <taxon>Pavlovaceae</taxon>
        <taxon>Diacronema</taxon>
    </lineage>
</organism>
<dbReference type="Pfam" id="PF00004">
    <property type="entry name" value="AAA"/>
    <property type="match status" value="2"/>
</dbReference>
<keyword evidence="1" id="KW-0547">Nucleotide-binding</keyword>